<comment type="caution">
    <text evidence="1">The sequence shown here is derived from an EMBL/GenBank/DDBJ whole genome shotgun (WGS) entry which is preliminary data.</text>
</comment>
<evidence type="ECO:0000313" key="1">
    <source>
        <dbReference type="EMBL" id="KAI3917994.1"/>
    </source>
</evidence>
<protein>
    <submittedName>
        <fullName evidence="1">Uncharacterized protein</fullName>
    </submittedName>
</protein>
<name>A0AAD4SS73_9MAGN</name>
<sequence length="151" mass="16932">MLNPIVLIVFEKEVFFVKMETTATSNDAPTPVSPPSQTVETAVNACTTQTAPKLMVEMDGSSEDLERLLLKGIPLLRLQMNNLSALDVLSTNVVHDFLLCNLHISRFRMWDMPARLMRFAASEFYADKDKTYDLKINDIPTPGHSVKFAAQ</sequence>
<feature type="non-terminal residue" evidence="1">
    <location>
        <position position="151"/>
    </location>
</feature>
<keyword evidence="2" id="KW-1185">Reference proteome</keyword>
<organism evidence="1 2">
    <name type="scientific">Papaver atlanticum</name>
    <dbReference type="NCBI Taxonomy" id="357466"/>
    <lineage>
        <taxon>Eukaryota</taxon>
        <taxon>Viridiplantae</taxon>
        <taxon>Streptophyta</taxon>
        <taxon>Embryophyta</taxon>
        <taxon>Tracheophyta</taxon>
        <taxon>Spermatophyta</taxon>
        <taxon>Magnoliopsida</taxon>
        <taxon>Ranunculales</taxon>
        <taxon>Papaveraceae</taxon>
        <taxon>Papaveroideae</taxon>
        <taxon>Papaver</taxon>
    </lineage>
</organism>
<proteinExistence type="predicted"/>
<reference evidence="1" key="1">
    <citation type="submission" date="2022-04" db="EMBL/GenBank/DDBJ databases">
        <title>A functionally conserved STORR gene fusion in Papaver species that diverged 16.8 million years ago.</title>
        <authorList>
            <person name="Catania T."/>
        </authorList>
    </citation>
    <scope>NUCLEOTIDE SEQUENCE</scope>
    <source>
        <strain evidence="1">S-188037</strain>
    </source>
</reference>
<gene>
    <name evidence="1" type="ORF">MKW98_000228</name>
</gene>
<dbReference type="EMBL" id="JAJJMB010008958">
    <property type="protein sequence ID" value="KAI3917994.1"/>
    <property type="molecule type" value="Genomic_DNA"/>
</dbReference>
<accession>A0AAD4SS73</accession>
<dbReference type="AlphaFoldDB" id="A0AAD4SS73"/>
<dbReference type="Proteomes" id="UP001202328">
    <property type="component" value="Unassembled WGS sequence"/>
</dbReference>
<evidence type="ECO:0000313" key="2">
    <source>
        <dbReference type="Proteomes" id="UP001202328"/>
    </source>
</evidence>